<evidence type="ECO:0000256" key="1">
    <source>
        <dbReference type="SAM" id="MobiDB-lite"/>
    </source>
</evidence>
<feature type="compositionally biased region" description="Low complexity" evidence="1">
    <location>
        <begin position="144"/>
        <end position="155"/>
    </location>
</feature>
<feature type="compositionally biased region" description="Polar residues" evidence="1">
    <location>
        <begin position="100"/>
        <end position="127"/>
    </location>
</feature>
<evidence type="ECO:0000313" key="3">
    <source>
        <dbReference type="Proteomes" id="UP001597083"/>
    </source>
</evidence>
<protein>
    <recommendedName>
        <fullName evidence="4">Fibronectin type-III domain-containing protein</fullName>
    </recommendedName>
</protein>
<feature type="region of interest" description="Disordered" evidence="1">
    <location>
        <begin position="77"/>
        <end position="165"/>
    </location>
</feature>
<accession>A0ABW3CE45</accession>
<reference evidence="3" key="1">
    <citation type="journal article" date="2019" name="Int. J. Syst. Evol. Microbiol.">
        <title>The Global Catalogue of Microorganisms (GCM) 10K type strain sequencing project: providing services to taxonomists for standard genome sequencing and annotation.</title>
        <authorList>
            <consortium name="The Broad Institute Genomics Platform"/>
            <consortium name="The Broad Institute Genome Sequencing Center for Infectious Disease"/>
            <person name="Wu L."/>
            <person name="Ma J."/>
        </authorList>
    </citation>
    <scope>NUCLEOTIDE SEQUENCE [LARGE SCALE GENOMIC DNA]</scope>
    <source>
        <strain evidence="3">JCM 31696</strain>
    </source>
</reference>
<dbReference type="InterPro" id="IPR013783">
    <property type="entry name" value="Ig-like_fold"/>
</dbReference>
<dbReference type="Proteomes" id="UP001597083">
    <property type="component" value="Unassembled WGS sequence"/>
</dbReference>
<dbReference type="InterPro" id="IPR036116">
    <property type="entry name" value="FN3_sf"/>
</dbReference>
<sequence length="165" mass="16409">MELRVTTPSSGDILLQKKGGIGELTGTVPLLSNGRYKVYIRGAITKRVYDTNTVTVKIPPARPSGLSAKASGTTISVNWNRGSERDLSGYTVSAGEAGSKSGSDGSLCSGSNCSTTLSVPSGTSGSVPITVRAKRSDGLGGSISSGTASTSVSVAPPAPSGGTGT</sequence>
<organism evidence="2 3">
    <name type="scientific">Actinomadura adrarensis</name>
    <dbReference type="NCBI Taxonomy" id="1819600"/>
    <lineage>
        <taxon>Bacteria</taxon>
        <taxon>Bacillati</taxon>
        <taxon>Actinomycetota</taxon>
        <taxon>Actinomycetes</taxon>
        <taxon>Streptosporangiales</taxon>
        <taxon>Thermomonosporaceae</taxon>
        <taxon>Actinomadura</taxon>
    </lineage>
</organism>
<proteinExistence type="predicted"/>
<evidence type="ECO:0008006" key="4">
    <source>
        <dbReference type="Google" id="ProtNLM"/>
    </source>
</evidence>
<keyword evidence="3" id="KW-1185">Reference proteome</keyword>
<gene>
    <name evidence="2" type="ORF">ACFQ07_11040</name>
</gene>
<evidence type="ECO:0000313" key="2">
    <source>
        <dbReference type="EMBL" id="MFD0852764.1"/>
    </source>
</evidence>
<dbReference type="EMBL" id="JBHTIR010001612">
    <property type="protein sequence ID" value="MFD0852764.1"/>
    <property type="molecule type" value="Genomic_DNA"/>
</dbReference>
<dbReference type="Gene3D" id="2.60.40.10">
    <property type="entry name" value="Immunoglobulins"/>
    <property type="match status" value="1"/>
</dbReference>
<feature type="non-terminal residue" evidence="2">
    <location>
        <position position="165"/>
    </location>
</feature>
<name>A0ABW3CE45_9ACTN</name>
<comment type="caution">
    <text evidence="2">The sequence shown here is derived from an EMBL/GenBank/DDBJ whole genome shotgun (WGS) entry which is preliminary data.</text>
</comment>
<dbReference type="SUPFAM" id="SSF49265">
    <property type="entry name" value="Fibronectin type III"/>
    <property type="match status" value="1"/>
</dbReference>